<evidence type="ECO:0000256" key="6">
    <source>
        <dbReference type="ARBA" id="ARBA00022475"/>
    </source>
</evidence>
<evidence type="ECO:0000256" key="14">
    <source>
        <dbReference type="ARBA" id="ARBA00030211"/>
    </source>
</evidence>
<name>E6WSZ6_PSEUU</name>
<keyword evidence="20" id="KW-1185">Reference proteome</keyword>
<dbReference type="RefSeq" id="WP_013534981.1">
    <property type="nucleotide sequence ID" value="NC_014924.1"/>
</dbReference>
<feature type="transmembrane region" description="Helical" evidence="18">
    <location>
        <begin position="98"/>
        <end position="119"/>
    </location>
</feature>
<evidence type="ECO:0000256" key="16">
    <source>
        <dbReference type="ARBA" id="ARBA00032185"/>
    </source>
</evidence>
<evidence type="ECO:0000256" key="18">
    <source>
        <dbReference type="SAM" id="Phobius"/>
    </source>
</evidence>
<keyword evidence="6" id="KW-1003">Cell membrane</keyword>
<evidence type="ECO:0000256" key="7">
    <source>
        <dbReference type="ARBA" id="ARBA00022692"/>
    </source>
</evidence>
<evidence type="ECO:0000313" key="19">
    <source>
        <dbReference type="EMBL" id="ADV27152.1"/>
    </source>
</evidence>
<dbReference type="PANTHER" id="PTHR36835">
    <property type="entry name" value="CYTOCHROME BO(3) UBIQUINOL OXIDASE SUBUNIT 4"/>
    <property type="match status" value="1"/>
</dbReference>
<dbReference type="OrthoDB" id="2375888at2"/>
<sequence>MSQPHDTHAMAHGHSHDEHGGEHHAHDEGAHGSMRDYVIGFVLSVILTAIPFWLVMGNVIQDQGTTALVILGFAVVQIVVQMVYFLHMNARSEGGWNMLALMFTVVLVVIVLAGSLWVMHHMNANMMPHISTHDARVMP</sequence>
<protein>
    <recommendedName>
        <fullName evidence="4">Cytochrome bo(3) ubiquinol oxidase subunit 4</fullName>
    </recommendedName>
    <alternativeName>
        <fullName evidence="16">Cytochrome o ubiquinol oxidase subunit 4</fullName>
    </alternativeName>
    <alternativeName>
        <fullName evidence="13">Oxidase bo(3) subunit 4</fullName>
    </alternativeName>
    <alternativeName>
        <fullName evidence="14">Ubiquinol oxidase polypeptide IV</fullName>
    </alternativeName>
    <alternativeName>
        <fullName evidence="15">Ubiquinol oxidase subunit 4</fullName>
    </alternativeName>
</protein>
<evidence type="ECO:0000256" key="8">
    <source>
        <dbReference type="ARBA" id="ARBA00022982"/>
    </source>
</evidence>
<keyword evidence="8" id="KW-0249">Electron transport</keyword>
<evidence type="ECO:0000256" key="9">
    <source>
        <dbReference type="ARBA" id="ARBA00022989"/>
    </source>
</evidence>
<evidence type="ECO:0000256" key="10">
    <source>
        <dbReference type="ARBA" id="ARBA00023002"/>
    </source>
</evidence>
<evidence type="ECO:0000256" key="12">
    <source>
        <dbReference type="ARBA" id="ARBA00025694"/>
    </source>
</evidence>
<dbReference type="GO" id="GO:0005886">
    <property type="term" value="C:plasma membrane"/>
    <property type="evidence" value="ECO:0007669"/>
    <property type="project" value="UniProtKB-SubCell"/>
</dbReference>
<comment type="subcellular location">
    <subcellularLocation>
        <location evidence="1">Cell membrane</location>
        <topology evidence="1">Multi-pass membrane protein</topology>
    </subcellularLocation>
</comment>
<gene>
    <name evidence="19" type="ordered locus">Psesu_1305</name>
</gene>
<dbReference type="NCBIfam" id="TIGR02847">
    <property type="entry name" value="CyoD"/>
    <property type="match status" value="1"/>
</dbReference>
<dbReference type="GO" id="GO:0019646">
    <property type="term" value="P:aerobic electron transport chain"/>
    <property type="evidence" value="ECO:0007669"/>
    <property type="project" value="TreeGrafter"/>
</dbReference>
<keyword evidence="10" id="KW-0560">Oxidoreductase</keyword>
<comment type="similarity">
    <text evidence="2">Belongs to the cytochrome c oxidase bacterial subunit 4 family.</text>
</comment>
<evidence type="ECO:0000256" key="13">
    <source>
        <dbReference type="ARBA" id="ARBA00030071"/>
    </source>
</evidence>
<proteinExistence type="inferred from homology"/>
<keyword evidence="9 18" id="KW-1133">Transmembrane helix</keyword>
<dbReference type="InterPro" id="IPR014210">
    <property type="entry name" value="Cyt_o_ubiqinol_oxidase_su4"/>
</dbReference>
<keyword evidence="5" id="KW-0813">Transport</keyword>
<dbReference type="EMBL" id="CP002446">
    <property type="protein sequence ID" value="ADV27152.1"/>
    <property type="molecule type" value="Genomic_DNA"/>
</dbReference>
<feature type="transmembrane region" description="Helical" evidence="18">
    <location>
        <begin position="37"/>
        <end position="55"/>
    </location>
</feature>
<organism evidence="19 20">
    <name type="scientific">Pseudoxanthomonas suwonensis (strain 11-1)</name>
    <dbReference type="NCBI Taxonomy" id="743721"/>
    <lineage>
        <taxon>Bacteria</taxon>
        <taxon>Pseudomonadati</taxon>
        <taxon>Pseudomonadota</taxon>
        <taxon>Gammaproteobacteria</taxon>
        <taxon>Lysobacterales</taxon>
        <taxon>Lysobacteraceae</taxon>
        <taxon>Pseudoxanthomonas</taxon>
    </lineage>
</organism>
<feature type="transmembrane region" description="Helical" evidence="18">
    <location>
        <begin position="67"/>
        <end position="86"/>
    </location>
</feature>
<dbReference type="PANTHER" id="PTHR36835:SF1">
    <property type="entry name" value="CYTOCHROME BO(3) UBIQUINOL OXIDASE SUBUNIT 4"/>
    <property type="match status" value="1"/>
</dbReference>
<evidence type="ECO:0000256" key="11">
    <source>
        <dbReference type="ARBA" id="ARBA00023136"/>
    </source>
</evidence>
<comment type="subunit">
    <text evidence="3">Heterooctamer of two A chains, two B chains, two C chains and two D chains.</text>
</comment>
<dbReference type="Pfam" id="PF03626">
    <property type="entry name" value="COX4_pro"/>
    <property type="match status" value="1"/>
</dbReference>
<feature type="region of interest" description="Disordered" evidence="17">
    <location>
        <begin position="1"/>
        <end position="28"/>
    </location>
</feature>
<dbReference type="InterPro" id="IPR050968">
    <property type="entry name" value="Cytochrome_c_oxidase_bac_sub4"/>
</dbReference>
<accession>E6WSZ6</accession>
<dbReference type="eggNOG" id="COG3125">
    <property type="taxonomic scope" value="Bacteria"/>
</dbReference>
<dbReference type="GO" id="GO:0009486">
    <property type="term" value="F:cytochrome bo3 ubiquinol oxidase activity"/>
    <property type="evidence" value="ECO:0007669"/>
    <property type="project" value="InterPro"/>
</dbReference>
<dbReference type="GO" id="GO:0009319">
    <property type="term" value="C:cytochrome o ubiquinol oxidase complex"/>
    <property type="evidence" value="ECO:0007669"/>
    <property type="project" value="TreeGrafter"/>
</dbReference>
<reference evidence="19 20" key="1">
    <citation type="submission" date="2011-01" db="EMBL/GenBank/DDBJ databases">
        <title>Complete sequence of Pseudoxanthomonas suwonensis 11-1.</title>
        <authorList>
            <consortium name="US DOE Joint Genome Institute"/>
            <person name="Lucas S."/>
            <person name="Copeland A."/>
            <person name="Lapidus A."/>
            <person name="Cheng J.-F."/>
            <person name="Goodwin L."/>
            <person name="Pitluck S."/>
            <person name="Teshima H."/>
            <person name="Detter J.C."/>
            <person name="Han C."/>
            <person name="Tapia R."/>
            <person name="Land M."/>
            <person name="Hauser L."/>
            <person name="Kyrpides N."/>
            <person name="Ivanova N."/>
            <person name="Ovchinnikova G."/>
            <person name="Siebers A.K."/>
            <person name="Allgaier M."/>
            <person name="Thelen M.P."/>
            <person name="Hugenholtz P."/>
            <person name="Gladden J."/>
            <person name="Woyke T."/>
        </authorList>
    </citation>
    <scope>NUCLEOTIDE SEQUENCE [LARGE SCALE GENOMIC DNA]</scope>
    <source>
        <strain evidence="20">11-1</strain>
    </source>
</reference>
<keyword evidence="11 18" id="KW-0472">Membrane</keyword>
<evidence type="ECO:0000256" key="2">
    <source>
        <dbReference type="ARBA" id="ARBA00008079"/>
    </source>
</evidence>
<dbReference type="Proteomes" id="UP000008632">
    <property type="component" value="Chromosome"/>
</dbReference>
<dbReference type="GO" id="GO:0015990">
    <property type="term" value="P:electron transport coupled proton transport"/>
    <property type="evidence" value="ECO:0007669"/>
    <property type="project" value="InterPro"/>
</dbReference>
<dbReference type="GO" id="GO:0015078">
    <property type="term" value="F:proton transmembrane transporter activity"/>
    <property type="evidence" value="ECO:0007669"/>
    <property type="project" value="TreeGrafter"/>
</dbReference>
<dbReference type="HOGENOM" id="CLU_140945_0_0_6"/>
<dbReference type="KEGG" id="psu:Psesu_1305"/>
<evidence type="ECO:0000256" key="1">
    <source>
        <dbReference type="ARBA" id="ARBA00004651"/>
    </source>
</evidence>
<dbReference type="InterPro" id="IPR005171">
    <property type="entry name" value="Cyt_c_oxidase_su4_prok"/>
</dbReference>
<evidence type="ECO:0000256" key="3">
    <source>
        <dbReference type="ARBA" id="ARBA00011700"/>
    </source>
</evidence>
<comment type="function">
    <text evidence="12">Cytochrome bo(3) ubiquinol terminal oxidase is the component of the aerobic respiratory chain of E.coli that predominates when cells are grown at high aeration. Has proton pump activity across the membrane in addition to electron transfer, pumping 2 protons/electron.</text>
</comment>
<evidence type="ECO:0000256" key="17">
    <source>
        <dbReference type="SAM" id="MobiDB-lite"/>
    </source>
</evidence>
<evidence type="ECO:0000256" key="15">
    <source>
        <dbReference type="ARBA" id="ARBA00031887"/>
    </source>
</evidence>
<evidence type="ECO:0000256" key="4">
    <source>
        <dbReference type="ARBA" id="ARBA00014689"/>
    </source>
</evidence>
<dbReference type="STRING" id="743721.Psesu_1305"/>
<evidence type="ECO:0000313" key="20">
    <source>
        <dbReference type="Proteomes" id="UP000008632"/>
    </source>
</evidence>
<dbReference type="AlphaFoldDB" id="E6WSZ6"/>
<evidence type="ECO:0000256" key="5">
    <source>
        <dbReference type="ARBA" id="ARBA00022448"/>
    </source>
</evidence>
<keyword evidence="7 18" id="KW-0812">Transmembrane</keyword>